<feature type="signal peptide" evidence="2">
    <location>
        <begin position="1"/>
        <end position="32"/>
    </location>
</feature>
<dbReference type="PROSITE" id="PS51257">
    <property type="entry name" value="PROKAR_LIPOPROTEIN"/>
    <property type="match status" value="1"/>
</dbReference>
<reference evidence="4" key="1">
    <citation type="journal article" date="2019" name="Int. J. Syst. Evol. Microbiol.">
        <title>The Global Catalogue of Microorganisms (GCM) 10K type strain sequencing project: providing services to taxonomists for standard genome sequencing and annotation.</title>
        <authorList>
            <consortium name="The Broad Institute Genomics Platform"/>
            <consortium name="The Broad Institute Genome Sequencing Center for Infectious Disease"/>
            <person name="Wu L."/>
            <person name="Ma J."/>
        </authorList>
    </citation>
    <scope>NUCLEOTIDE SEQUENCE [LARGE SCALE GENOMIC DNA]</scope>
    <source>
        <strain evidence="4">JCM 17841</strain>
    </source>
</reference>
<sequence length="418" mass="46484">MKKRPGGRQLRRTGPLLALLLAACLSFWLAPAPQGQPDVEYWGHYAQVGPGLGFVVNHDSYGYLEVAQRPQRLLRPQEVRQSRPLYALLGAAVGYPLTAVLALAGHLGLAPRWSPADLRFYGFYSGYVVLNGLTLLASLLLFRSLFGQLTAGRGRAWQFYALAWVLVANPITKAFFWTAHQQMLAFLAPLFCLWLALWVERRVLSWPQLEGLSLALGLLPLAYGSFLLVWPALVYGLGRQRHRPAPRWLATRLAASACLFGLPTVLWVAGLRSQGVSYYNHEAVRYHQLVWLPAAWGQPGFAGVVLGQLKSYVRSLQLVGGWLLLGATLLAATWWRRQAALLPRPAGPALGWVGGWFVLFFALLGYYPERLAYTLLPLVLCLLAALLPYWPGRYVRPLVLAVAASWHTYVLLSYGPFS</sequence>
<feature type="transmembrane region" description="Helical" evidence="1">
    <location>
        <begin position="373"/>
        <end position="391"/>
    </location>
</feature>
<feature type="transmembrane region" description="Helical" evidence="1">
    <location>
        <begin position="315"/>
        <end position="335"/>
    </location>
</feature>
<dbReference type="EMBL" id="BAABGQ010000008">
    <property type="protein sequence ID" value="GAA4504701.1"/>
    <property type="molecule type" value="Genomic_DNA"/>
</dbReference>
<feature type="transmembrane region" description="Helical" evidence="1">
    <location>
        <begin position="85"/>
        <end position="109"/>
    </location>
</feature>
<feature type="transmembrane region" description="Helical" evidence="1">
    <location>
        <begin position="398"/>
        <end position="417"/>
    </location>
</feature>
<evidence type="ECO:0008006" key="5">
    <source>
        <dbReference type="Google" id="ProtNLM"/>
    </source>
</evidence>
<evidence type="ECO:0000313" key="4">
    <source>
        <dbReference type="Proteomes" id="UP001501243"/>
    </source>
</evidence>
<keyword evidence="1" id="KW-1133">Transmembrane helix</keyword>
<feature type="transmembrane region" description="Helical" evidence="1">
    <location>
        <begin position="183"/>
        <end position="199"/>
    </location>
</feature>
<feature type="transmembrane region" description="Helical" evidence="1">
    <location>
        <begin position="45"/>
        <end position="64"/>
    </location>
</feature>
<feature type="transmembrane region" description="Helical" evidence="1">
    <location>
        <begin position="347"/>
        <end position="367"/>
    </location>
</feature>
<name>A0ABP8QMM5_9BACT</name>
<feature type="chain" id="PRO_5045511569" description="Glycosyltransferase RgtA/B/C/D-like domain-containing protein" evidence="2">
    <location>
        <begin position="33"/>
        <end position="418"/>
    </location>
</feature>
<proteinExistence type="predicted"/>
<evidence type="ECO:0000256" key="1">
    <source>
        <dbReference type="SAM" id="Phobius"/>
    </source>
</evidence>
<keyword evidence="4" id="KW-1185">Reference proteome</keyword>
<keyword evidence="2" id="KW-0732">Signal</keyword>
<keyword evidence="1" id="KW-0472">Membrane</keyword>
<comment type="caution">
    <text evidence="3">The sequence shown here is derived from an EMBL/GenBank/DDBJ whole genome shotgun (WGS) entry which is preliminary data.</text>
</comment>
<keyword evidence="1" id="KW-0812">Transmembrane</keyword>
<evidence type="ECO:0000313" key="3">
    <source>
        <dbReference type="EMBL" id="GAA4504701.1"/>
    </source>
</evidence>
<feature type="transmembrane region" description="Helical" evidence="1">
    <location>
        <begin position="121"/>
        <end position="145"/>
    </location>
</feature>
<feature type="transmembrane region" description="Helical" evidence="1">
    <location>
        <begin position="249"/>
        <end position="269"/>
    </location>
</feature>
<feature type="transmembrane region" description="Helical" evidence="1">
    <location>
        <begin position="157"/>
        <end position="177"/>
    </location>
</feature>
<dbReference type="Proteomes" id="UP001501243">
    <property type="component" value="Unassembled WGS sequence"/>
</dbReference>
<gene>
    <name evidence="3" type="ORF">GCM10023172_31370</name>
</gene>
<accession>A0ABP8QMM5</accession>
<protein>
    <recommendedName>
        <fullName evidence="5">Glycosyltransferase RgtA/B/C/D-like domain-containing protein</fullName>
    </recommendedName>
</protein>
<evidence type="ECO:0000256" key="2">
    <source>
        <dbReference type="SAM" id="SignalP"/>
    </source>
</evidence>
<organism evidence="3 4">
    <name type="scientific">Hymenobacter ginsengisoli</name>
    <dbReference type="NCBI Taxonomy" id="1051626"/>
    <lineage>
        <taxon>Bacteria</taxon>
        <taxon>Pseudomonadati</taxon>
        <taxon>Bacteroidota</taxon>
        <taxon>Cytophagia</taxon>
        <taxon>Cytophagales</taxon>
        <taxon>Hymenobacteraceae</taxon>
        <taxon>Hymenobacter</taxon>
    </lineage>
</organism>
<feature type="transmembrane region" description="Helical" evidence="1">
    <location>
        <begin position="211"/>
        <end position="237"/>
    </location>
</feature>
<dbReference type="RefSeq" id="WP_208131169.1">
    <property type="nucleotide sequence ID" value="NZ_BAABGQ010000008.1"/>
</dbReference>